<dbReference type="GO" id="GO:0004497">
    <property type="term" value="F:monooxygenase activity"/>
    <property type="evidence" value="ECO:0007669"/>
    <property type="project" value="InterPro"/>
</dbReference>
<dbReference type="Proteomes" id="UP000664654">
    <property type="component" value="Unassembled WGS sequence"/>
</dbReference>
<dbReference type="InterPro" id="IPR006905">
    <property type="entry name" value="Flavin_halogenase"/>
</dbReference>
<feature type="binding site" evidence="2">
    <location>
        <position position="338"/>
    </location>
    <ligand>
        <name>FAD</name>
        <dbReference type="ChEBI" id="CHEBI:57692"/>
    </ligand>
</feature>
<proteinExistence type="predicted"/>
<feature type="active site" evidence="1">
    <location>
        <position position="82"/>
    </location>
</feature>
<feature type="compositionally biased region" description="Polar residues" evidence="3">
    <location>
        <begin position="494"/>
        <end position="503"/>
    </location>
</feature>
<evidence type="ECO:0000256" key="1">
    <source>
        <dbReference type="PIRSR" id="PIRSR011396-1"/>
    </source>
</evidence>
<comment type="caution">
    <text evidence="4">The sequence shown here is derived from an EMBL/GenBank/DDBJ whole genome shotgun (WGS) entry which is preliminary data.</text>
</comment>
<dbReference type="Pfam" id="PF04820">
    <property type="entry name" value="Trp_halogenase"/>
    <property type="match status" value="1"/>
</dbReference>
<dbReference type="SUPFAM" id="SSF51905">
    <property type="entry name" value="FAD/NAD(P)-binding domain"/>
    <property type="match status" value="1"/>
</dbReference>
<organism evidence="4 5">
    <name type="scientific">Bowmanella dokdonensis</name>
    <dbReference type="NCBI Taxonomy" id="751969"/>
    <lineage>
        <taxon>Bacteria</taxon>
        <taxon>Pseudomonadati</taxon>
        <taxon>Pseudomonadota</taxon>
        <taxon>Gammaproteobacteria</taxon>
        <taxon>Alteromonadales</taxon>
        <taxon>Alteromonadaceae</taxon>
        <taxon>Bowmanella</taxon>
    </lineage>
</organism>
<dbReference type="Gene3D" id="3.50.50.60">
    <property type="entry name" value="FAD/NAD(P)-binding domain"/>
    <property type="match status" value="1"/>
</dbReference>
<keyword evidence="5" id="KW-1185">Reference proteome</keyword>
<keyword evidence="2" id="KW-0285">Flavoprotein</keyword>
<reference evidence="4" key="1">
    <citation type="submission" date="2021-03" db="EMBL/GenBank/DDBJ databases">
        <title>novel species isolated from a fishpond in China.</title>
        <authorList>
            <person name="Lu H."/>
            <person name="Cai Z."/>
        </authorList>
    </citation>
    <scope>NUCLEOTIDE SEQUENCE</scope>
    <source>
        <strain evidence="4">JCM 30855</strain>
    </source>
</reference>
<evidence type="ECO:0000313" key="5">
    <source>
        <dbReference type="Proteomes" id="UP000664654"/>
    </source>
</evidence>
<feature type="binding site" evidence="2">
    <location>
        <position position="347"/>
    </location>
    <ligand>
        <name>L-tryptophan</name>
        <dbReference type="ChEBI" id="CHEBI:57912"/>
    </ligand>
</feature>
<feature type="binding site" evidence="2">
    <location>
        <begin position="16"/>
        <end position="19"/>
    </location>
    <ligand>
        <name>FAD</name>
        <dbReference type="ChEBI" id="CHEBI:57692"/>
    </ligand>
</feature>
<dbReference type="PANTHER" id="PTHR43747">
    <property type="entry name" value="FAD-BINDING PROTEIN"/>
    <property type="match status" value="1"/>
</dbReference>
<dbReference type="EMBL" id="JAFKCV010000005">
    <property type="protein sequence ID" value="MBN7825646.1"/>
    <property type="molecule type" value="Genomic_DNA"/>
</dbReference>
<protein>
    <submittedName>
        <fullName evidence="4">Tryptophan 7-halogenase</fullName>
    </submittedName>
</protein>
<dbReference type="InterPro" id="IPR033856">
    <property type="entry name" value="Trp_halogen"/>
</dbReference>
<dbReference type="GO" id="GO:0000166">
    <property type="term" value="F:nucleotide binding"/>
    <property type="evidence" value="ECO:0007669"/>
    <property type="project" value="UniProtKB-KW"/>
</dbReference>
<feature type="region of interest" description="Disordered" evidence="3">
    <location>
        <begin position="494"/>
        <end position="519"/>
    </location>
</feature>
<evidence type="ECO:0000313" key="4">
    <source>
        <dbReference type="EMBL" id="MBN7825646.1"/>
    </source>
</evidence>
<accession>A0A939IRM2</accession>
<dbReference type="RefSeq" id="WP_206573765.1">
    <property type="nucleotide sequence ID" value="NZ_JAFKCV010000005.1"/>
</dbReference>
<evidence type="ECO:0000256" key="2">
    <source>
        <dbReference type="PIRSR" id="PIRSR011396-2"/>
    </source>
</evidence>
<feature type="binding site" evidence="2">
    <location>
        <position position="191"/>
    </location>
    <ligand>
        <name>FAD</name>
        <dbReference type="ChEBI" id="CHEBI:57692"/>
    </ligand>
</feature>
<gene>
    <name evidence="4" type="ORF">J0A66_10470</name>
</gene>
<dbReference type="AlphaFoldDB" id="A0A939IRM2"/>
<keyword evidence="2" id="KW-0274">FAD</keyword>
<name>A0A939IRM2_9ALTE</name>
<dbReference type="PIRSF" id="PIRSF011396">
    <property type="entry name" value="Trp_halogenase"/>
    <property type="match status" value="1"/>
</dbReference>
<evidence type="ECO:0000256" key="3">
    <source>
        <dbReference type="SAM" id="MobiDB-lite"/>
    </source>
</evidence>
<feature type="binding site" evidence="2">
    <location>
        <position position="82"/>
    </location>
    <ligand>
        <name>7-chloro-L-tryptophan</name>
        <dbReference type="ChEBI" id="CHEBI:58713"/>
    </ligand>
</feature>
<keyword evidence="2" id="KW-0547">Nucleotide-binding</keyword>
<dbReference type="InterPro" id="IPR050816">
    <property type="entry name" value="Flavin-dep_Halogenase_NPB"/>
</dbReference>
<sequence length="519" mass="58697">MTAALVERQRIVILGGGTAGWMTAAALSKYLPAARFSIQVIESTQIGTVGVGEATIPHIRQFNQWIGLDETEFIRAVGATYKLAIRFSGWGEAEADYYHPFGLSGEDLNGLPFHQYWLWLRQHQQSDLKAFGDYSLAVLMAQNNRFRYPSADPREACSAFNYAFHMDATLYAQLLRRHCLARGVQWLDARVAAVHQHASGDIRALQLEDGRQLAGDLFIDCTGFAGVLIEQTLRAGYDNWQHWLPCDRALAVPSQPDPTPPVYTHALATAAGWQWRIPLQHRTGNGLVYASAYLDDAQASELLLAGLQEQALDEPRPLRFVTGRRRQSWLKNCVAIGLSSGFLEPLESTSLYLIQVAIQQLLACFPGDTVSEVERDHFNRSMELEYQRVRDFLILHYKLNHRPELFWRHCATMPIPDSLAQRLVMYRETGHLLEYRQGLFQPASWLAVMLGQGCYPERLDARLDNQRPDAVAEWLTGYQQQLQSLTHQMPLHSQALQSNQHPGSQPPAVQSLYGYRSRP</sequence>
<dbReference type="InterPro" id="IPR036188">
    <property type="entry name" value="FAD/NAD-bd_sf"/>
</dbReference>
<dbReference type="PANTHER" id="PTHR43747:SF4">
    <property type="entry name" value="FLAVIN-DEPENDENT TRYPTOPHAN HALOGENASE"/>
    <property type="match status" value="1"/>
</dbReference>